<protein>
    <submittedName>
        <fullName evidence="1">13844_t:CDS:1</fullName>
    </submittedName>
</protein>
<evidence type="ECO:0000313" key="2">
    <source>
        <dbReference type="Proteomes" id="UP000789525"/>
    </source>
</evidence>
<name>A0ACA9NG76_9GLOM</name>
<sequence length="226" mass="25214">MQWQPGCRSVIRVPPPQTNNKDKATQGWPNNQKNRGQRGNFEWRRLNSRSRLSTSSEPLSQKPSTLSRRSRENEANAEGGHDEPYSQSPIWSLLFAGNSGVNWAKHTSRGTSKKAAKERKKMGKGSGKEKEKETERTRTWLSGQFSLASFVTPSISSTVAMRSPEVLRTSSLMLLEISESETSEKGPRPPMIAKDEKTASVIVFELNAGSRIVRFEFRNGGDGMMA</sequence>
<proteinExistence type="predicted"/>
<gene>
    <name evidence="1" type="ORF">ACOLOM_LOCUS8308</name>
</gene>
<comment type="caution">
    <text evidence="1">The sequence shown here is derived from an EMBL/GenBank/DDBJ whole genome shotgun (WGS) entry which is preliminary data.</text>
</comment>
<organism evidence="1 2">
    <name type="scientific">Acaulospora colombiana</name>
    <dbReference type="NCBI Taxonomy" id="27376"/>
    <lineage>
        <taxon>Eukaryota</taxon>
        <taxon>Fungi</taxon>
        <taxon>Fungi incertae sedis</taxon>
        <taxon>Mucoromycota</taxon>
        <taxon>Glomeromycotina</taxon>
        <taxon>Glomeromycetes</taxon>
        <taxon>Diversisporales</taxon>
        <taxon>Acaulosporaceae</taxon>
        <taxon>Acaulospora</taxon>
    </lineage>
</organism>
<dbReference type="Proteomes" id="UP000789525">
    <property type="component" value="Unassembled WGS sequence"/>
</dbReference>
<evidence type="ECO:0000313" key="1">
    <source>
        <dbReference type="EMBL" id="CAG8652850.1"/>
    </source>
</evidence>
<reference evidence="1" key="1">
    <citation type="submission" date="2021-06" db="EMBL/GenBank/DDBJ databases">
        <authorList>
            <person name="Kallberg Y."/>
            <person name="Tangrot J."/>
            <person name="Rosling A."/>
        </authorList>
    </citation>
    <scope>NUCLEOTIDE SEQUENCE</scope>
    <source>
        <strain evidence="1">CL356</strain>
    </source>
</reference>
<accession>A0ACA9NG76</accession>
<keyword evidence="2" id="KW-1185">Reference proteome</keyword>
<dbReference type="EMBL" id="CAJVPT010021077">
    <property type="protein sequence ID" value="CAG8652850.1"/>
    <property type="molecule type" value="Genomic_DNA"/>
</dbReference>